<sequence>MPTLTLPTPPRFDLARTVCSYGYFLLAPNFWDPAAATLSRPLRLPDGSPVDVVISQATSADRRLKVALEATVRGSARALVLGQVARMLRLDEDDRPWRRTIRRVDPALARVAIGRMFRSPTLFEDLVKTVTSCNVNWPNTRAMNRRLCLGFGGGAFPTPAQLAAASEAQLRAHARVGYRAGRIRELARRVADGELDLDALDDPRRPTDELFASFAALPGIGPYAAGNLCHLVGRYDRLAIDTETRRHFCLRQGVDRPAPTDAAANRTLDRRIAEHYAAADPFAFKYFWAELWADYQRRNGPAHAWDRATTGASFTASVLRKQDAAGG</sequence>
<organism evidence="5 6">
    <name type="scientific">Phycisphaera mikurensis (strain NBRC 102666 / KCTC 22515 / FYK2301M01)</name>
    <dbReference type="NCBI Taxonomy" id="1142394"/>
    <lineage>
        <taxon>Bacteria</taxon>
        <taxon>Pseudomonadati</taxon>
        <taxon>Planctomycetota</taxon>
        <taxon>Phycisphaerae</taxon>
        <taxon>Phycisphaerales</taxon>
        <taxon>Phycisphaeraceae</taxon>
        <taxon>Phycisphaera</taxon>
    </lineage>
</organism>
<evidence type="ECO:0000256" key="2">
    <source>
        <dbReference type="ARBA" id="ARBA00012720"/>
    </source>
</evidence>
<dbReference type="InterPro" id="IPR011257">
    <property type="entry name" value="DNA_glycosylase"/>
</dbReference>
<feature type="domain" description="HhH-GPD" evidence="4">
    <location>
        <begin position="131"/>
        <end position="294"/>
    </location>
</feature>
<reference evidence="5 6" key="1">
    <citation type="submission" date="2012-02" db="EMBL/GenBank/DDBJ databases">
        <title>Complete genome sequence of Phycisphaera mikurensis NBRC 102666.</title>
        <authorList>
            <person name="Ankai A."/>
            <person name="Hosoyama A."/>
            <person name="Terui Y."/>
            <person name="Sekine M."/>
            <person name="Fukai R."/>
            <person name="Kato Y."/>
            <person name="Nakamura S."/>
            <person name="Yamada-Narita S."/>
            <person name="Kawakoshi A."/>
            <person name="Fukunaga Y."/>
            <person name="Yamazaki S."/>
            <person name="Fujita N."/>
        </authorList>
    </citation>
    <scope>NUCLEOTIDE SEQUENCE [LARGE SCALE GENOMIC DNA]</scope>
    <source>
        <strain evidence="6">NBRC 102666 / KCTC 22515 / FYK2301M01</strain>
    </source>
</reference>
<dbReference type="Proteomes" id="UP000007881">
    <property type="component" value="Chromosome"/>
</dbReference>
<dbReference type="InterPro" id="IPR003265">
    <property type="entry name" value="HhH-GPD_domain"/>
</dbReference>
<dbReference type="SMART" id="SM00478">
    <property type="entry name" value="ENDO3c"/>
    <property type="match status" value="1"/>
</dbReference>
<comment type="similarity">
    <text evidence="1">Belongs to the type-1 OGG1 family.</text>
</comment>
<dbReference type="GO" id="GO:0034039">
    <property type="term" value="F:8-oxo-7,8-dihydroguanine DNA N-glycosylase activity"/>
    <property type="evidence" value="ECO:0007669"/>
    <property type="project" value="TreeGrafter"/>
</dbReference>
<dbReference type="GO" id="GO:0140078">
    <property type="term" value="F:class I DNA-(apurinic or apyrimidinic site) endonuclease activity"/>
    <property type="evidence" value="ECO:0007669"/>
    <property type="project" value="UniProtKB-EC"/>
</dbReference>
<evidence type="ECO:0000313" key="5">
    <source>
        <dbReference type="EMBL" id="BAM04552.1"/>
    </source>
</evidence>
<evidence type="ECO:0000256" key="1">
    <source>
        <dbReference type="ARBA" id="ARBA00010679"/>
    </source>
</evidence>
<proteinExistence type="inferred from homology"/>
<dbReference type="AlphaFoldDB" id="I0IH14"/>
<dbReference type="PANTHER" id="PTHR10242">
    <property type="entry name" value="8-OXOGUANINE DNA GLYCOSYLASE"/>
    <property type="match status" value="1"/>
</dbReference>
<evidence type="ECO:0000256" key="3">
    <source>
        <dbReference type="ARBA" id="ARBA00044632"/>
    </source>
</evidence>
<comment type="catalytic activity">
    <reaction evidence="3">
        <text>2'-deoxyribonucleotide-(2'-deoxyribose 5'-phosphate)-2'-deoxyribonucleotide-DNA = a 3'-end 2'-deoxyribonucleotide-(2,3-dehydro-2,3-deoxyribose 5'-phosphate)-DNA + a 5'-end 5'-phospho-2'-deoxyribonucleoside-DNA + H(+)</text>
        <dbReference type="Rhea" id="RHEA:66592"/>
        <dbReference type="Rhea" id="RHEA-COMP:13180"/>
        <dbReference type="Rhea" id="RHEA-COMP:16897"/>
        <dbReference type="Rhea" id="RHEA-COMP:17067"/>
        <dbReference type="ChEBI" id="CHEBI:15378"/>
        <dbReference type="ChEBI" id="CHEBI:136412"/>
        <dbReference type="ChEBI" id="CHEBI:157695"/>
        <dbReference type="ChEBI" id="CHEBI:167181"/>
        <dbReference type="EC" id="4.2.99.18"/>
    </reaction>
</comment>
<dbReference type="EMBL" id="AP012338">
    <property type="protein sequence ID" value="BAM04552.1"/>
    <property type="molecule type" value="Genomic_DNA"/>
</dbReference>
<name>I0IH14_PHYMF</name>
<dbReference type="InterPro" id="IPR052054">
    <property type="entry name" value="Oxidative_DNA_repair_enzyme"/>
</dbReference>
<dbReference type="OrthoDB" id="9798522at2"/>
<accession>I0IH14</accession>
<dbReference type="STRING" id="1142394.PSMK_23930"/>
<dbReference type="GO" id="GO:0006285">
    <property type="term" value="P:base-excision repair, AP site formation"/>
    <property type="evidence" value="ECO:0007669"/>
    <property type="project" value="TreeGrafter"/>
</dbReference>
<dbReference type="KEGG" id="phm:PSMK_23930"/>
<dbReference type="Gene3D" id="1.10.340.30">
    <property type="entry name" value="Hypothetical protein, domain 2"/>
    <property type="match status" value="1"/>
</dbReference>
<protein>
    <recommendedName>
        <fullName evidence="2">DNA-(apurinic or apyrimidinic site) lyase</fullName>
        <ecNumber evidence="2">4.2.99.18</ecNumber>
    </recommendedName>
</protein>
<evidence type="ECO:0000259" key="4">
    <source>
        <dbReference type="SMART" id="SM00478"/>
    </source>
</evidence>
<dbReference type="Pfam" id="PF00730">
    <property type="entry name" value="HhH-GPD"/>
    <property type="match status" value="1"/>
</dbReference>
<dbReference type="EC" id="4.2.99.18" evidence="2"/>
<dbReference type="HOGENOM" id="CLU_054866_0_0_0"/>
<gene>
    <name evidence="5" type="ordered locus">PSMK_23930</name>
</gene>
<dbReference type="SUPFAM" id="SSF48150">
    <property type="entry name" value="DNA-glycosylase"/>
    <property type="match status" value="1"/>
</dbReference>
<dbReference type="CDD" id="cd00056">
    <property type="entry name" value="ENDO3c"/>
    <property type="match status" value="1"/>
</dbReference>
<evidence type="ECO:0000313" key="6">
    <source>
        <dbReference type="Proteomes" id="UP000007881"/>
    </source>
</evidence>
<dbReference type="RefSeq" id="WP_014437765.1">
    <property type="nucleotide sequence ID" value="NC_017080.1"/>
</dbReference>
<keyword evidence="6" id="KW-1185">Reference proteome</keyword>
<dbReference type="PANTHER" id="PTHR10242:SF4">
    <property type="entry name" value="OS07G0657600 PROTEIN"/>
    <property type="match status" value="1"/>
</dbReference>
<dbReference type="eggNOG" id="COG0122">
    <property type="taxonomic scope" value="Bacteria"/>
</dbReference>